<dbReference type="RefSeq" id="WP_115451337.1">
    <property type="nucleotide sequence ID" value="NZ_QNQT01000002.1"/>
</dbReference>
<evidence type="ECO:0000256" key="5">
    <source>
        <dbReference type="ARBA" id="ARBA00022989"/>
    </source>
</evidence>
<reference evidence="9 10" key="1">
    <citation type="submission" date="2018-07" db="EMBL/GenBank/DDBJ databases">
        <title>Bacillus sp. YLB-04 draft genome sequence.</title>
        <authorList>
            <person name="Yu L."/>
            <person name="Tang X."/>
        </authorList>
    </citation>
    <scope>NUCLEOTIDE SEQUENCE [LARGE SCALE GENOMIC DNA]</scope>
    <source>
        <strain evidence="9 10">YLB-04</strain>
    </source>
</reference>
<dbReference type="Pfam" id="PF00528">
    <property type="entry name" value="BPD_transp_1"/>
    <property type="match status" value="1"/>
</dbReference>
<accession>A0A3D8GUE4</accession>
<dbReference type="PROSITE" id="PS50928">
    <property type="entry name" value="ABC_TM1"/>
    <property type="match status" value="1"/>
</dbReference>
<protein>
    <recommendedName>
        <fullName evidence="8">ABC transmembrane type-1 domain-containing protein</fullName>
    </recommendedName>
</protein>
<dbReference type="InterPro" id="IPR035906">
    <property type="entry name" value="MetI-like_sf"/>
</dbReference>
<name>A0A3D8GUE4_9BACI</name>
<dbReference type="InterPro" id="IPR000515">
    <property type="entry name" value="MetI-like"/>
</dbReference>
<dbReference type="AlphaFoldDB" id="A0A3D8GUE4"/>
<keyword evidence="5 7" id="KW-1133">Transmembrane helix</keyword>
<proteinExistence type="inferred from homology"/>
<dbReference type="Proteomes" id="UP000257144">
    <property type="component" value="Unassembled WGS sequence"/>
</dbReference>
<comment type="subcellular location">
    <subcellularLocation>
        <location evidence="1 7">Cell membrane</location>
        <topology evidence="1 7">Multi-pass membrane protein</topology>
    </subcellularLocation>
</comment>
<evidence type="ECO:0000313" key="9">
    <source>
        <dbReference type="EMBL" id="RDU37666.1"/>
    </source>
</evidence>
<evidence type="ECO:0000256" key="2">
    <source>
        <dbReference type="ARBA" id="ARBA00022448"/>
    </source>
</evidence>
<sequence length="314" mass="35837">MLKFLVTQGVIWVFVMALFLALLFLPRDIIYKEGRAGKFLGANYEYSLEKHAGQFKEFFAYIKENKGLGDVMEGHSRVDSIKRTFLKSMKIAIPALFIGLFGGVAKGVFDYRIRNRKTRIFGETLSRFFLSIPDLFLIIMIQIGVMTAYSWGLLPYMRVYGSDTMSTTILGIIYLSIYPVFYIANITFLSIRDEQAMDYIKTAFSKGTSSLKVLYTHVLKNCFPKILSHTNTITLYTLSNLFIVEFLTNYRGAAYFFFQSVASPFVFAIGQQQYPINIYSAAGYIFLFTSVIFLSKIISEIGKNLLSPLERNES</sequence>
<feature type="transmembrane region" description="Helical" evidence="7">
    <location>
        <begin position="91"/>
        <end position="109"/>
    </location>
</feature>
<keyword evidence="2 7" id="KW-0813">Transport</keyword>
<gene>
    <name evidence="9" type="ORF">DRW41_07435</name>
</gene>
<feature type="transmembrane region" description="Helical" evidence="7">
    <location>
        <begin position="169"/>
        <end position="191"/>
    </location>
</feature>
<keyword evidence="6 7" id="KW-0472">Membrane</keyword>
<keyword evidence="10" id="KW-1185">Reference proteome</keyword>
<dbReference type="CDD" id="cd06261">
    <property type="entry name" value="TM_PBP2"/>
    <property type="match status" value="1"/>
</dbReference>
<keyword evidence="4 7" id="KW-0812">Transmembrane</keyword>
<dbReference type="EMBL" id="QNQT01000002">
    <property type="protein sequence ID" value="RDU37666.1"/>
    <property type="molecule type" value="Genomic_DNA"/>
</dbReference>
<dbReference type="SUPFAM" id="SSF161098">
    <property type="entry name" value="MetI-like"/>
    <property type="match status" value="1"/>
</dbReference>
<dbReference type="PANTHER" id="PTHR30465:SF74">
    <property type="entry name" value="OLIGOPEPTIDE TRANSPORT SYSTEM PERMEASE PROTEIN OPPB"/>
    <property type="match status" value="1"/>
</dbReference>
<organism evidence="9 10">
    <name type="scientific">Neobacillus piezotolerans</name>
    <dbReference type="NCBI Taxonomy" id="2259171"/>
    <lineage>
        <taxon>Bacteria</taxon>
        <taxon>Bacillati</taxon>
        <taxon>Bacillota</taxon>
        <taxon>Bacilli</taxon>
        <taxon>Bacillales</taxon>
        <taxon>Bacillaceae</taxon>
        <taxon>Neobacillus</taxon>
    </lineage>
</organism>
<evidence type="ECO:0000313" key="10">
    <source>
        <dbReference type="Proteomes" id="UP000257144"/>
    </source>
</evidence>
<evidence type="ECO:0000256" key="1">
    <source>
        <dbReference type="ARBA" id="ARBA00004651"/>
    </source>
</evidence>
<comment type="similarity">
    <text evidence="7">Belongs to the binding-protein-dependent transport system permease family.</text>
</comment>
<evidence type="ECO:0000256" key="3">
    <source>
        <dbReference type="ARBA" id="ARBA00022475"/>
    </source>
</evidence>
<evidence type="ECO:0000256" key="6">
    <source>
        <dbReference type="ARBA" id="ARBA00023136"/>
    </source>
</evidence>
<comment type="caution">
    <text evidence="9">The sequence shown here is derived from an EMBL/GenBank/DDBJ whole genome shotgun (WGS) entry which is preliminary data.</text>
</comment>
<feature type="transmembrane region" description="Helical" evidence="7">
    <location>
        <begin position="252"/>
        <end position="270"/>
    </location>
</feature>
<dbReference type="GO" id="GO:0005886">
    <property type="term" value="C:plasma membrane"/>
    <property type="evidence" value="ECO:0007669"/>
    <property type="project" value="UniProtKB-SubCell"/>
</dbReference>
<evidence type="ECO:0000256" key="7">
    <source>
        <dbReference type="RuleBase" id="RU363032"/>
    </source>
</evidence>
<dbReference type="OrthoDB" id="2551456at2"/>
<keyword evidence="3" id="KW-1003">Cell membrane</keyword>
<feature type="transmembrane region" description="Helical" evidence="7">
    <location>
        <begin position="276"/>
        <end position="294"/>
    </location>
</feature>
<feature type="transmembrane region" description="Helical" evidence="7">
    <location>
        <begin position="129"/>
        <end position="149"/>
    </location>
</feature>
<feature type="domain" description="ABC transmembrane type-1" evidence="8">
    <location>
        <begin position="85"/>
        <end position="297"/>
    </location>
</feature>
<evidence type="ECO:0000259" key="8">
    <source>
        <dbReference type="PROSITE" id="PS50928"/>
    </source>
</evidence>
<feature type="transmembrane region" description="Helical" evidence="7">
    <location>
        <begin position="5"/>
        <end position="25"/>
    </location>
</feature>
<dbReference type="GO" id="GO:0055085">
    <property type="term" value="P:transmembrane transport"/>
    <property type="evidence" value="ECO:0007669"/>
    <property type="project" value="InterPro"/>
</dbReference>
<dbReference type="PANTHER" id="PTHR30465">
    <property type="entry name" value="INNER MEMBRANE ABC TRANSPORTER"/>
    <property type="match status" value="1"/>
</dbReference>
<evidence type="ECO:0000256" key="4">
    <source>
        <dbReference type="ARBA" id="ARBA00022692"/>
    </source>
</evidence>
<dbReference type="Gene3D" id="1.10.3720.10">
    <property type="entry name" value="MetI-like"/>
    <property type="match status" value="1"/>
</dbReference>